<dbReference type="PANTHER" id="PTHR45527:SF1">
    <property type="entry name" value="FATTY ACID SYNTHASE"/>
    <property type="match status" value="1"/>
</dbReference>
<dbReference type="GO" id="GO:0005737">
    <property type="term" value="C:cytoplasm"/>
    <property type="evidence" value="ECO:0007669"/>
    <property type="project" value="TreeGrafter"/>
</dbReference>
<evidence type="ECO:0000256" key="1">
    <source>
        <dbReference type="ARBA" id="ARBA00022450"/>
    </source>
</evidence>
<evidence type="ECO:0000256" key="2">
    <source>
        <dbReference type="ARBA" id="ARBA00022553"/>
    </source>
</evidence>
<dbReference type="GO" id="GO:0044550">
    <property type="term" value="P:secondary metabolite biosynthetic process"/>
    <property type="evidence" value="ECO:0007669"/>
    <property type="project" value="TreeGrafter"/>
</dbReference>
<dbReference type="Pfam" id="PF00501">
    <property type="entry name" value="AMP-binding"/>
    <property type="match status" value="1"/>
</dbReference>
<proteinExistence type="predicted"/>
<comment type="caution">
    <text evidence="4">The sequence shown here is derived from an EMBL/GenBank/DDBJ whole genome shotgun (WGS) entry which is preliminary data.</text>
</comment>
<keyword evidence="5" id="KW-1185">Reference proteome</keyword>
<evidence type="ECO:0000313" key="4">
    <source>
        <dbReference type="EMBL" id="KAK5629812.1"/>
    </source>
</evidence>
<protein>
    <recommendedName>
        <fullName evidence="3">AMP-dependent synthetase/ligase domain-containing protein</fullName>
    </recommendedName>
</protein>
<organism evidence="4 5">
    <name type="scientific">Xylaria bambusicola</name>
    <dbReference type="NCBI Taxonomy" id="326684"/>
    <lineage>
        <taxon>Eukaryota</taxon>
        <taxon>Fungi</taxon>
        <taxon>Dikarya</taxon>
        <taxon>Ascomycota</taxon>
        <taxon>Pezizomycotina</taxon>
        <taxon>Sordariomycetes</taxon>
        <taxon>Xylariomycetidae</taxon>
        <taxon>Xylariales</taxon>
        <taxon>Xylariaceae</taxon>
        <taxon>Xylaria</taxon>
    </lineage>
</organism>
<evidence type="ECO:0000259" key="3">
    <source>
        <dbReference type="Pfam" id="PF00501"/>
    </source>
</evidence>
<keyword evidence="2" id="KW-0597">Phosphoprotein</keyword>
<dbReference type="Proteomes" id="UP001305414">
    <property type="component" value="Unassembled WGS sequence"/>
</dbReference>
<name>A0AAN7Z644_9PEZI</name>
<dbReference type="PANTHER" id="PTHR45527">
    <property type="entry name" value="NONRIBOSOMAL PEPTIDE SYNTHETASE"/>
    <property type="match status" value="1"/>
</dbReference>
<dbReference type="InterPro" id="IPR000873">
    <property type="entry name" value="AMP-dep_synth/lig_dom"/>
</dbReference>
<evidence type="ECO:0000313" key="5">
    <source>
        <dbReference type="Proteomes" id="UP001305414"/>
    </source>
</evidence>
<dbReference type="Gene3D" id="3.40.50.12780">
    <property type="entry name" value="N-terminal domain of ligase-like"/>
    <property type="match status" value="1"/>
</dbReference>
<feature type="domain" description="AMP-dependent synthetase/ligase" evidence="3">
    <location>
        <begin position="37"/>
        <end position="122"/>
    </location>
</feature>
<dbReference type="EMBL" id="JAWHQM010000012">
    <property type="protein sequence ID" value="KAK5629812.1"/>
    <property type="molecule type" value="Genomic_DNA"/>
</dbReference>
<gene>
    <name evidence="4" type="ORF">RRF57_005527</name>
</gene>
<dbReference type="InterPro" id="IPR042099">
    <property type="entry name" value="ANL_N_sf"/>
</dbReference>
<reference evidence="4 5" key="1">
    <citation type="submission" date="2023-10" db="EMBL/GenBank/DDBJ databases">
        <title>Draft genome sequence of Xylaria bambusicola isolate GMP-LS, the root and basal stem rot pathogen of sugarcane in Indonesia.</title>
        <authorList>
            <person name="Selvaraj P."/>
            <person name="Muralishankar V."/>
            <person name="Muruganantham S."/>
            <person name="Sp S."/>
            <person name="Haryani S."/>
            <person name="Lau K.J.X."/>
            <person name="Naqvi N.I."/>
        </authorList>
    </citation>
    <scope>NUCLEOTIDE SEQUENCE [LARGE SCALE GENOMIC DNA]</scope>
    <source>
        <strain evidence="4">GMP-LS</strain>
    </source>
</reference>
<keyword evidence="1" id="KW-0596">Phosphopantetheine</keyword>
<accession>A0AAN7Z644</accession>
<dbReference type="GO" id="GO:0043041">
    <property type="term" value="P:amino acid activation for nonribosomal peptide biosynthetic process"/>
    <property type="evidence" value="ECO:0007669"/>
    <property type="project" value="TreeGrafter"/>
</dbReference>
<dbReference type="SUPFAM" id="SSF56801">
    <property type="entry name" value="Acetyl-CoA synthetase-like"/>
    <property type="match status" value="1"/>
</dbReference>
<sequence>MPFYSMDNLSLEDQRLFELFGRGSRVNIPFDLVHSAFENVVDTHPHVTAARHHDGTTITYQELDKRANILSNRLIQRGLRPNDRVCIVVSRSIEFLVGIFAVLKAGAQYVPLDGGIVADAARMLPLESFSSHSGRSWGQ</sequence>
<dbReference type="GO" id="GO:0031177">
    <property type="term" value="F:phosphopantetheine binding"/>
    <property type="evidence" value="ECO:0007669"/>
    <property type="project" value="TreeGrafter"/>
</dbReference>
<dbReference type="AlphaFoldDB" id="A0AAN7Z644"/>